<name>A0A7T0Q4D7_9CAUD</name>
<dbReference type="EMBL" id="MW291016">
    <property type="protein sequence ID" value="QPL14002.1"/>
    <property type="molecule type" value="Genomic_DNA"/>
</dbReference>
<accession>A0A7T0Q4D7</accession>
<evidence type="ECO:0000256" key="1">
    <source>
        <dbReference type="SAM" id="MobiDB-lite"/>
    </source>
</evidence>
<dbReference type="GeneID" id="65132704"/>
<sequence>MSLADIDRQHWDSDERRADRALRRGGPHPDDTMPDADRNRHLRIANGRPAFELAELPPSKQHGIPAVREELVSFCLQHPGRWVRYNAAGGEDSTPTALRHQIRRTTGGFPRGFEGALRQAGADTPCLYVRYVPPTGGAR</sequence>
<feature type="region of interest" description="Disordered" evidence="1">
    <location>
        <begin position="1"/>
        <end position="39"/>
    </location>
</feature>
<evidence type="ECO:0000313" key="2">
    <source>
        <dbReference type="EMBL" id="QPL14002.1"/>
    </source>
</evidence>
<gene>
    <name evidence="2" type="primary">54</name>
    <name evidence="2" type="ORF">SEA_BLINO_54</name>
</gene>
<dbReference type="Proteomes" id="UP000594822">
    <property type="component" value="Segment"/>
</dbReference>
<organism evidence="2 3">
    <name type="scientific">Gordonia phage Blino</name>
    <dbReference type="NCBI Taxonomy" id="2793696"/>
    <lineage>
        <taxon>Viruses</taxon>
        <taxon>Duplodnaviria</taxon>
        <taxon>Heunggongvirae</taxon>
        <taxon>Uroviricota</taxon>
        <taxon>Caudoviricetes</taxon>
        <taxon>Jujuvirus</taxon>
        <taxon>Jujuvirus blino</taxon>
    </lineage>
</organism>
<proteinExistence type="predicted"/>
<protein>
    <submittedName>
        <fullName evidence="2">Uncharacterized protein</fullName>
    </submittedName>
</protein>
<dbReference type="RefSeq" id="YP_010114143.1">
    <property type="nucleotide sequence ID" value="NC_055912.1"/>
</dbReference>
<keyword evidence="3" id="KW-1185">Reference proteome</keyword>
<reference evidence="2 3" key="1">
    <citation type="submission" date="2020-11" db="EMBL/GenBank/DDBJ databases">
        <authorList>
            <person name="Abbas M."/>
            <person name="Al-Sayah O.M."/>
            <person name="Andersen R.L.H."/>
            <person name="Bergmann J.E."/>
            <person name="Bova E."/>
            <person name="Brown M.E."/>
            <person name="Bubb C.A."/>
            <person name="Burke A.C."/>
            <person name="Callaghan L.J."/>
            <person name="Cen M."/>
            <person name="Choy S."/>
            <person name="Cooney E.A."/>
            <person name="Costea E.M."/>
            <person name="Dean S.N."/>
            <person name="DeRose A."/>
            <person name="Dusenberry H.A."/>
            <person name="English J.H."/>
            <person name="Evans K.M."/>
            <person name="Ganiere N.C."/>
            <person name="Gidwani K.N."/>
            <person name="Giroski J.N."/>
            <person name="Golden E.M."/>
            <person name="Gonzalez D."/>
            <person name="Graham A.P."/>
            <person name="Guo Y."/>
            <person name="Hua K.S."/>
            <person name="Huynh L.M."/>
            <person name="Isaac D.M."/>
            <person name="Karmazyn C.B."/>
            <person name="Keith A.M."/>
            <person name="Khattri M.R."/>
            <person name="Khieu A.S."/>
            <person name="Khripkova S.C."/>
            <person name="Kim J.W."/>
            <person name="Lane S.C."/>
            <person name="Lascola A.T."/>
            <person name="Loui A.O."/>
            <person name="Lux A.T."/>
            <person name="Mannino A.M."/>
            <person name="Marcinko M.S."/>
            <person name="Martin A."/>
            <person name="Marvil H.G."/>
            <person name="May R.M."/>
            <person name="Mihalic J.A."/>
            <person name="Mullen A.E."/>
            <person name="Neal C.V."/>
            <person name="Neal M.A."/>
            <person name="Ortiz G."/>
            <person name="Patel R.U."/>
            <person name="Pathapadu A.S."/>
            <person name="Pellegrino J."/>
            <person name="Perks C.M."/>
            <person name="Peschel J.L."/>
            <person name="Peters W.T."/>
            <person name="Plenty T.M."/>
            <person name="Ramnath S.P."/>
            <person name="Ranatunga R.N."/>
            <person name="Reed E.A."/>
            <person name="Rockhill M.J."/>
            <person name="Rupp J.S."/>
            <person name="Salmon W.P."/>
            <person name="Santora M.A."/>
            <person name="Satcho E.S."/>
            <person name="Sathasivam A."/>
            <person name="Schartner A.G."/>
            <person name="Sergi R."/>
            <person name="Shannon L.C."/>
            <person name="Shay K.-I.J."/>
            <person name="Steinmetz E.L."/>
            <person name="Stern A.M."/>
            <person name="Vanacore A.D."/>
            <person name="Xu K."/>
            <person name="Grousd J.A."/>
            <person name="Warner M.H."/>
            <person name="Garlena R.A."/>
            <person name="Russell D.A."/>
            <person name="Pope W.H."/>
            <person name="Jacobs-Sera D."/>
            <person name="Hatfull G.F."/>
        </authorList>
    </citation>
    <scope>NUCLEOTIDE SEQUENCE [LARGE SCALE GENOMIC DNA]</scope>
</reference>
<dbReference type="KEGG" id="vg:65132704"/>
<evidence type="ECO:0000313" key="3">
    <source>
        <dbReference type="Proteomes" id="UP000594822"/>
    </source>
</evidence>